<dbReference type="EMBL" id="WHOC01000133">
    <property type="protein sequence ID" value="NOU88729.1"/>
    <property type="molecule type" value="Genomic_DNA"/>
</dbReference>
<gene>
    <name evidence="1" type="ORF">GC102_23685</name>
</gene>
<keyword evidence="2" id="KW-1185">Reference proteome</keyword>
<evidence type="ECO:0000313" key="1">
    <source>
        <dbReference type="EMBL" id="NOU88729.1"/>
    </source>
</evidence>
<name>A0ABX1Z8X1_9BACL</name>
<protein>
    <submittedName>
        <fullName evidence="1">DUF5054 domain-containing protein</fullName>
    </submittedName>
</protein>
<dbReference type="InterPro" id="IPR032482">
    <property type="entry name" value="DUF5054"/>
</dbReference>
<organism evidence="1 2">
    <name type="scientific">Paenibacillus germinis</name>
    <dbReference type="NCBI Taxonomy" id="2654979"/>
    <lineage>
        <taxon>Bacteria</taxon>
        <taxon>Bacillati</taxon>
        <taxon>Bacillota</taxon>
        <taxon>Bacilli</taxon>
        <taxon>Bacillales</taxon>
        <taxon>Paenibacillaceae</taxon>
        <taxon>Paenibacillus</taxon>
    </lineage>
</organism>
<dbReference type="Proteomes" id="UP000658690">
    <property type="component" value="Unassembled WGS sequence"/>
</dbReference>
<evidence type="ECO:0000313" key="2">
    <source>
        <dbReference type="Proteomes" id="UP000658690"/>
    </source>
</evidence>
<comment type="caution">
    <text evidence="1">The sequence shown here is derived from an EMBL/GenBank/DDBJ whole genome shotgun (WGS) entry which is preliminary data.</text>
</comment>
<reference evidence="1 2" key="1">
    <citation type="submission" date="2019-10" db="EMBL/GenBank/DDBJ databases">
        <title>Description of Paenibacillus choica sp. nov.</title>
        <authorList>
            <person name="Carlier A."/>
            <person name="Qi S."/>
        </authorList>
    </citation>
    <scope>NUCLEOTIDE SEQUENCE [LARGE SCALE GENOMIC DNA]</scope>
    <source>
        <strain evidence="1 2">LMG 31460</strain>
    </source>
</reference>
<dbReference type="Pfam" id="PF16477">
    <property type="entry name" value="DUF5054"/>
    <property type="match status" value="1"/>
</dbReference>
<proteinExistence type="predicted"/>
<accession>A0ABX1Z8X1</accession>
<sequence length="229" mass="27088">MPKKDVWQDGKDLSSQTCYSLGLFQVEFENDGSISKLIDGHGKAWADVHRRIGSYQYETFGMDHYNNWFQSYVENWSQTHSWADADFGKPGMEFAQPKPEHKQFSPKLNRILTRSEEAYDLVQIQLSMTEECVQIHGAPREIRIDYKFYKDEKKIDVDLSWFDKPAYRLPEASWFSFALKVDNPNLWRMEKLGEKISPLEVVKNGNRNLHAVHMWYEENTKFRFSIRMS</sequence>